<reference evidence="2" key="2">
    <citation type="journal article" date="2015" name="Fish Shellfish Immunol.">
        <title>Early steps in the European eel (Anguilla anguilla)-Vibrio vulnificus interaction in the gills: Role of the RtxA13 toxin.</title>
        <authorList>
            <person name="Callol A."/>
            <person name="Pajuelo D."/>
            <person name="Ebbesson L."/>
            <person name="Teles M."/>
            <person name="MacKenzie S."/>
            <person name="Amaro C."/>
        </authorList>
    </citation>
    <scope>NUCLEOTIDE SEQUENCE</scope>
</reference>
<feature type="transmembrane region" description="Helical" evidence="1">
    <location>
        <begin position="66"/>
        <end position="86"/>
    </location>
</feature>
<name>A0A0E9U7J8_ANGAN</name>
<protein>
    <submittedName>
        <fullName evidence="2">Uncharacterized protein</fullName>
    </submittedName>
</protein>
<reference evidence="2" key="1">
    <citation type="submission" date="2014-11" db="EMBL/GenBank/DDBJ databases">
        <authorList>
            <person name="Amaro Gonzalez C."/>
        </authorList>
    </citation>
    <scope>NUCLEOTIDE SEQUENCE</scope>
</reference>
<organism evidence="2">
    <name type="scientific">Anguilla anguilla</name>
    <name type="common">European freshwater eel</name>
    <name type="synonym">Muraena anguilla</name>
    <dbReference type="NCBI Taxonomy" id="7936"/>
    <lineage>
        <taxon>Eukaryota</taxon>
        <taxon>Metazoa</taxon>
        <taxon>Chordata</taxon>
        <taxon>Craniata</taxon>
        <taxon>Vertebrata</taxon>
        <taxon>Euteleostomi</taxon>
        <taxon>Actinopterygii</taxon>
        <taxon>Neopterygii</taxon>
        <taxon>Teleostei</taxon>
        <taxon>Anguilliformes</taxon>
        <taxon>Anguillidae</taxon>
        <taxon>Anguilla</taxon>
    </lineage>
</organism>
<dbReference type="AlphaFoldDB" id="A0A0E9U7J8"/>
<accession>A0A0E9U7J8</accession>
<proteinExistence type="predicted"/>
<sequence length="94" mass="10694">MMISICGERSGHLVILIRKVEISLLFCCAGSLKDSLGPKRQGHSNKIIWSVDCPIRMKRMSMISHIFIWTTQHMIPITFSVLVLLIHPVPHNCQ</sequence>
<keyword evidence="1" id="KW-1133">Transmembrane helix</keyword>
<evidence type="ECO:0000256" key="1">
    <source>
        <dbReference type="SAM" id="Phobius"/>
    </source>
</evidence>
<dbReference type="EMBL" id="GBXM01046708">
    <property type="protein sequence ID" value="JAH61869.1"/>
    <property type="molecule type" value="Transcribed_RNA"/>
</dbReference>
<evidence type="ECO:0000313" key="2">
    <source>
        <dbReference type="EMBL" id="JAH61869.1"/>
    </source>
</evidence>
<keyword evidence="1" id="KW-0812">Transmembrane</keyword>
<keyword evidence="1" id="KW-0472">Membrane</keyword>